<accession>A0AAV9DEH6</accession>
<sequence length="131" mass="14783">MASNHKWVLLWTFSLSLLLLLLLLSLLLSTTTASPPPLRHRIAHDIAIERRPLDVKNSRLYGPEGGSPKNKRRRRRRRRERQTAGSFDGSSVSAMLPRAFVPPSGSSFCHNDVRPESVHFYYCGGSVMTEP</sequence>
<proteinExistence type="predicted"/>
<gene>
    <name evidence="3" type="ORF">QJS10_CPB14g00462</name>
</gene>
<protein>
    <submittedName>
        <fullName evidence="3">Uncharacterized protein</fullName>
    </submittedName>
</protein>
<organism evidence="3 4">
    <name type="scientific">Acorus calamus</name>
    <name type="common">Sweet flag</name>
    <dbReference type="NCBI Taxonomy" id="4465"/>
    <lineage>
        <taxon>Eukaryota</taxon>
        <taxon>Viridiplantae</taxon>
        <taxon>Streptophyta</taxon>
        <taxon>Embryophyta</taxon>
        <taxon>Tracheophyta</taxon>
        <taxon>Spermatophyta</taxon>
        <taxon>Magnoliopsida</taxon>
        <taxon>Liliopsida</taxon>
        <taxon>Acoraceae</taxon>
        <taxon>Acorus</taxon>
    </lineage>
</organism>
<evidence type="ECO:0000256" key="2">
    <source>
        <dbReference type="SAM" id="SignalP"/>
    </source>
</evidence>
<keyword evidence="2" id="KW-0732">Signal</keyword>
<feature type="chain" id="PRO_5043350579" evidence="2">
    <location>
        <begin position="34"/>
        <end position="131"/>
    </location>
</feature>
<reference evidence="3" key="1">
    <citation type="journal article" date="2023" name="Nat. Commun.">
        <title>Diploid and tetraploid genomes of Acorus and the evolution of monocots.</title>
        <authorList>
            <person name="Ma L."/>
            <person name="Liu K.W."/>
            <person name="Li Z."/>
            <person name="Hsiao Y.Y."/>
            <person name="Qi Y."/>
            <person name="Fu T."/>
            <person name="Tang G.D."/>
            <person name="Zhang D."/>
            <person name="Sun W.H."/>
            <person name="Liu D.K."/>
            <person name="Li Y."/>
            <person name="Chen G.Z."/>
            <person name="Liu X.D."/>
            <person name="Liao X.Y."/>
            <person name="Jiang Y.T."/>
            <person name="Yu X."/>
            <person name="Hao Y."/>
            <person name="Huang J."/>
            <person name="Zhao X.W."/>
            <person name="Ke S."/>
            <person name="Chen Y.Y."/>
            <person name="Wu W.L."/>
            <person name="Hsu J.L."/>
            <person name="Lin Y.F."/>
            <person name="Huang M.D."/>
            <person name="Li C.Y."/>
            <person name="Huang L."/>
            <person name="Wang Z.W."/>
            <person name="Zhao X."/>
            <person name="Zhong W.Y."/>
            <person name="Peng D.H."/>
            <person name="Ahmad S."/>
            <person name="Lan S."/>
            <person name="Zhang J.S."/>
            <person name="Tsai W.C."/>
            <person name="Van de Peer Y."/>
            <person name="Liu Z.J."/>
        </authorList>
    </citation>
    <scope>NUCLEOTIDE SEQUENCE</scope>
    <source>
        <strain evidence="3">CP</strain>
    </source>
</reference>
<evidence type="ECO:0000313" key="3">
    <source>
        <dbReference type="EMBL" id="KAK1299434.1"/>
    </source>
</evidence>
<comment type="caution">
    <text evidence="3">The sequence shown here is derived from an EMBL/GenBank/DDBJ whole genome shotgun (WGS) entry which is preliminary data.</text>
</comment>
<keyword evidence="4" id="KW-1185">Reference proteome</keyword>
<dbReference type="AlphaFoldDB" id="A0AAV9DEH6"/>
<reference evidence="3" key="2">
    <citation type="submission" date="2023-06" db="EMBL/GenBank/DDBJ databases">
        <authorList>
            <person name="Ma L."/>
            <person name="Liu K.-W."/>
            <person name="Li Z."/>
            <person name="Hsiao Y.-Y."/>
            <person name="Qi Y."/>
            <person name="Fu T."/>
            <person name="Tang G."/>
            <person name="Zhang D."/>
            <person name="Sun W.-H."/>
            <person name="Liu D.-K."/>
            <person name="Li Y."/>
            <person name="Chen G.-Z."/>
            <person name="Liu X.-D."/>
            <person name="Liao X.-Y."/>
            <person name="Jiang Y.-T."/>
            <person name="Yu X."/>
            <person name="Hao Y."/>
            <person name="Huang J."/>
            <person name="Zhao X.-W."/>
            <person name="Ke S."/>
            <person name="Chen Y.-Y."/>
            <person name="Wu W.-L."/>
            <person name="Hsu J.-L."/>
            <person name="Lin Y.-F."/>
            <person name="Huang M.-D."/>
            <person name="Li C.-Y."/>
            <person name="Huang L."/>
            <person name="Wang Z.-W."/>
            <person name="Zhao X."/>
            <person name="Zhong W.-Y."/>
            <person name="Peng D.-H."/>
            <person name="Ahmad S."/>
            <person name="Lan S."/>
            <person name="Zhang J.-S."/>
            <person name="Tsai W.-C."/>
            <person name="Van De Peer Y."/>
            <person name="Liu Z.-J."/>
        </authorList>
    </citation>
    <scope>NUCLEOTIDE SEQUENCE</scope>
    <source>
        <strain evidence="3">CP</strain>
        <tissue evidence="3">Leaves</tissue>
    </source>
</reference>
<name>A0AAV9DEH6_ACOCL</name>
<feature type="compositionally biased region" description="Basic residues" evidence="1">
    <location>
        <begin position="69"/>
        <end position="80"/>
    </location>
</feature>
<feature type="region of interest" description="Disordered" evidence="1">
    <location>
        <begin position="57"/>
        <end position="91"/>
    </location>
</feature>
<evidence type="ECO:0000256" key="1">
    <source>
        <dbReference type="SAM" id="MobiDB-lite"/>
    </source>
</evidence>
<evidence type="ECO:0000313" key="4">
    <source>
        <dbReference type="Proteomes" id="UP001180020"/>
    </source>
</evidence>
<dbReference type="EMBL" id="JAUJYO010000014">
    <property type="protein sequence ID" value="KAK1299434.1"/>
    <property type="molecule type" value="Genomic_DNA"/>
</dbReference>
<dbReference type="Proteomes" id="UP001180020">
    <property type="component" value="Unassembled WGS sequence"/>
</dbReference>
<feature type="signal peptide" evidence="2">
    <location>
        <begin position="1"/>
        <end position="33"/>
    </location>
</feature>